<evidence type="ECO:0000313" key="2">
    <source>
        <dbReference type="Proteomes" id="UP000032180"/>
    </source>
</evidence>
<evidence type="ECO:0000313" key="1">
    <source>
        <dbReference type="EnsemblPlants" id="LPERR02G21650.1"/>
    </source>
</evidence>
<sequence>MLLPVFSVWMKVMVREPFTQCLKVVLGCCGSAAHVSLRHPS</sequence>
<reference evidence="2" key="2">
    <citation type="submission" date="2013-12" db="EMBL/GenBank/DDBJ databases">
        <authorList>
            <person name="Yu Y."/>
            <person name="Lee S."/>
            <person name="de Baynast K."/>
            <person name="Wissotski M."/>
            <person name="Liu L."/>
            <person name="Talag J."/>
            <person name="Goicoechea J."/>
            <person name="Angelova A."/>
            <person name="Jetty R."/>
            <person name="Kudrna D."/>
            <person name="Golser W."/>
            <person name="Rivera L."/>
            <person name="Zhang J."/>
            <person name="Wing R."/>
        </authorList>
    </citation>
    <scope>NUCLEOTIDE SEQUENCE</scope>
</reference>
<dbReference type="AlphaFoldDB" id="A0A0D9VJ42"/>
<organism evidence="1 2">
    <name type="scientific">Leersia perrieri</name>
    <dbReference type="NCBI Taxonomy" id="77586"/>
    <lineage>
        <taxon>Eukaryota</taxon>
        <taxon>Viridiplantae</taxon>
        <taxon>Streptophyta</taxon>
        <taxon>Embryophyta</taxon>
        <taxon>Tracheophyta</taxon>
        <taxon>Spermatophyta</taxon>
        <taxon>Magnoliopsida</taxon>
        <taxon>Liliopsida</taxon>
        <taxon>Poales</taxon>
        <taxon>Poaceae</taxon>
        <taxon>BOP clade</taxon>
        <taxon>Oryzoideae</taxon>
        <taxon>Oryzeae</taxon>
        <taxon>Oryzinae</taxon>
        <taxon>Leersia</taxon>
    </lineage>
</organism>
<protein>
    <submittedName>
        <fullName evidence="1">Uncharacterized protein</fullName>
    </submittedName>
</protein>
<proteinExistence type="predicted"/>
<dbReference type="Proteomes" id="UP000032180">
    <property type="component" value="Chromosome 2"/>
</dbReference>
<reference evidence="1 2" key="1">
    <citation type="submission" date="2012-08" db="EMBL/GenBank/DDBJ databases">
        <title>Oryza genome evolution.</title>
        <authorList>
            <person name="Wing R.A."/>
        </authorList>
    </citation>
    <scope>NUCLEOTIDE SEQUENCE</scope>
</reference>
<name>A0A0D9VJ42_9ORYZ</name>
<dbReference type="EnsemblPlants" id="LPERR02G21650.1">
    <property type="protein sequence ID" value="LPERR02G21650.1"/>
    <property type="gene ID" value="LPERR02G21650"/>
</dbReference>
<accession>A0A0D9VJ42</accession>
<reference evidence="1" key="3">
    <citation type="submission" date="2015-04" db="UniProtKB">
        <authorList>
            <consortium name="EnsemblPlants"/>
        </authorList>
    </citation>
    <scope>IDENTIFICATION</scope>
</reference>
<dbReference type="Gramene" id="LPERR02G21650.1">
    <property type="protein sequence ID" value="LPERR02G21650.1"/>
    <property type="gene ID" value="LPERR02G21650"/>
</dbReference>
<keyword evidence="2" id="KW-1185">Reference proteome</keyword>
<dbReference type="HOGENOM" id="CLU_3280245_0_0_1"/>